<evidence type="ECO:0000259" key="8">
    <source>
        <dbReference type="Pfam" id="PF00324"/>
    </source>
</evidence>
<feature type="transmembrane region" description="Helical" evidence="7">
    <location>
        <begin position="320"/>
        <end position="339"/>
    </location>
</feature>
<feature type="transmembrane region" description="Helical" evidence="7">
    <location>
        <begin position="384"/>
        <end position="404"/>
    </location>
</feature>
<dbReference type="Proteomes" id="UP000533476">
    <property type="component" value="Unassembled WGS sequence"/>
</dbReference>
<evidence type="ECO:0000256" key="7">
    <source>
        <dbReference type="SAM" id="Phobius"/>
    </source>
</evidence>
<dbReference type="FunFam" id="1.20.1740.10:FF:000001">
    <property type="entry name" value="Amino acid permease"/>
    <property type="match status" value="1"/>
</dbReference>
<keyword evidence="6 7" id="KW-0472">Membrane</keyword>
<dbReference type="PROSITE" id="PS00218">
    <property type="entry name" value="AMINO_ACID_PERMEASE_1"/>
    <property type="match status" value="1"/>
</dbReference>
<reference evidence="9 10" key="1">
    <citation type="submission" date="2020-04" db="EMBL/GenBank/DDBJ databases">
        <authorList>
            <person name="Zhang R."/>
            <person name="Schippers A."/>
        </authorList>
    </citation>
    <scope>NUCLEOTIDE SEQUENCE [LARGE SCALE GENOMIC DNA]</scope>
    <source>
        <strain evidence="9 10">DSM 109850</strain>
    </source>
</reference>
<organism evidence="9 10">
    <name type="scientific">Sulfobacillus harzensis</name>
    <dbReference type="NCBI Taxonomy" id="2729629"/>
    <lineage>
        <taxon>Bacteria</taxon>
        <taxon>Bacillati</taxon>
        <taxon>Bacillota</taxon>
        <taxon>Clostridia</taxon>
        <taxon>Eubacteriales</taxon>
        <taxon>Clostridiales Family XVII. Incertae Sedis</taxon>
        <taxon>Sulfobacillus</taxon>
    </lineage>
</organism>
<evidence type="ECO:0000256" key="6">
    <source>
        <dbReference type="ARBA" id="ARBA00023136"/>
    </source>
</evidence>
<evidence type="ECO:0000313" key="9">
    <source>
        <dbReference type="EMBL" id="NMP21680.1"/>
    </source>
</evidence>
<gene>
    <name evidence="9" type="ORF">HIJ39_04835</name>
</gene>
<evidence type="ECO:0000256" key="5">
    <source>
        <dbReference type="ARBA" id="ARBA00022989"/>
    </source>
</evidence>
<feature type="transmembrane region" description="Helical" evidence="7">
    <location>
        <begin position="109"/>
        <end position="130"/>
    </location>
</feature>
<evidence type="ECO:0000256" key="2">
    <source>
        <dbReference type="ARBA" id="ARBA00022448"/>
    </source>
</evidence>
<feature type="transmembrane region" description="Helical" evidence="7">
    <location>
        <begin position="410"/>
        <end position="429"/>
    </location>
</feature>
<dbReference type="GO" id="GO:0006865">
    <property type="term" value="P:amino acid transport"/>
    <property type="evidence" value="ECO:0007669"/>
    <property type="project" value="UniProtKB-KW"/>
</dbReference>
<feature type="transmembrane region" description="Helical" evidence="7">
    <location>
        <begin position="260"/>
        <end position="282"/>
    </location>
</feature>
<dbReference type="AlphaFoldDB" id="A0A7Y0Q1U3"/>
<name>A0A7Y0Q1U3_9FIRM</name>
<keyword evidence="3 7" id="KW-0812">Transmembrane</keyword>
<keyword evidence="4" id="KW-0029">Amino-acid transport</keyword>
<dbReference type="EMBL" id="JABBVZ010000011">
    <property type="protein sequence ID" value="NMP21680.1"/>
    <property type="molecule type" value="Genomic_DNA"/>
</dbReference>
<dbReference type="Pfam" id="PF00324">
    <property type="entry name" value="AA_permease"/>
    <property type="match status" value="1"/>
</dbReference>
<protein>
    <submittedName>
        <fullName evidence="9">Amino acid permease</fullName>
    </submittedName>
</protein>
<comment type="subcellular location">
    <subcellularLocation>
        <location evidence="1">Membrane</location>
        <topology evidence="1">Multi-pass membrane protein</topology>
    </subcellularLocation>
</comment>
<comment type="caution">
    <text evidence="9">The sequence shown here is derived from an EMBL/GenBank/DDBJ whole genome shotgun (WGS) entry which is preliminary data.</text>
</comment>
<feature type="transmembrane region" description="Helical" evidence="7">
    <location>
        <begin position="183"/>
        <end position="208"/>
    </location>
</feature>
<keyword evidence="2" id="KW-0813">Transport</keyword>
<keyword evidence="5 7" id="KW-1133">Transmembrane helix</keyword>
<feature type="domain" description="Amino acid permease/ SLC12A" evidence="8">
    <location>
        <begin position="1"/>
        <end position="433"/>
    </location>
</feature>
<evidence type="ECO:0000256" key="3">
    <source>
        <dbReference type="ARBA" id="ARBA00022692"/>
    </source>
</evidence>
<accession>A0A7Y0Q1U3</accession>
<sequence length="447" mass="48471">MQLLSMGGVIGVGLFYGSGQALELAGPSILIDYAIGGLIVLIMMRALGEMTVEDPVAGSFSRHADRTMGPMAGFITGGMWWFFWVATVMSELSAIGLLVQYWFPSFPPWIPGLIALVLFTASNLTSVKVFGEVEFWFAVLKIFAIGAFIVVGLLLAIIALFGTSHHEAGFPNLWRYHGFFPKGLGGMLQAFSLVVLGYSGVETLAVTAGESENPMEAIPRAVTNVSWRILILYLGSVFIMLVAFPWSALAGRHTSPYVLLFARIGVPAAATIINAIIITSGLSSSNTGLYGGSRMIFSMSTERFLPSGMRTLNAKKVPKWAVWTTGLGISVGILVTYLAPNSVYVWMSSAASFAALWTWGTILVSEMLFRKRFKGKLHYPTPGWPVVPVIGLLLIAATLVAIAISPLTDVSVWSGAVWLVFLIVWWFSYARQHNSDRPDPNSQEASP</sequence>
<evidence type="ECO:0000313" key="10">
    <source>
        <dbReference type="Proteomes" id="UP000533476"/>
    </source>
</evidence>
<feature type="transmembrane region" description="Helical" evidence="7">
    <location>
        <begin position="142"/>
        <end position="163"/>
    </location>
</feature>
<dbReference type="PIRSF" id="PIRSF006060">
    <property type="entry name" value="AA_transporter"/>
    <property type="match status" value="1"/>
</dbReference>
<feature type="transmembrane region" description="Helical" evidence="7">
    <location>
        <begin position="29"/>
        <end position="47"/>
    </location>
</feature>
<dbReference type="InterPro" id="IPR004841">
    <property type="entry name" value="AA-permease/SLC12A_dom"/>
</dbReference>
<dbReference type="Gene3D" id="1.20.1740.10">
    <property type="entry name" value="Amino acid/polyamine transporter I"/>
    <property type="match status" value="1"/>
</dbReference>
<dbReference type="PANTHER" id="PTHR43495:SF5">
    <property type="entry name" value="GAMMA-AMINOBUTYRIC ACID PERMEASE"/>
    <property type="match status" value="1"/>
</dbReference>
<evidence type="ECO:0000256" key="1">
    <source>
        <dbReference type="ARBA" id="ARBA00004141"/>
    </source>
</evidence>
<dbReference type="PANTHER" id="PTHR43495">
    <property type="entry name" value="GABA PERMEASE"/>
    <property type="match status" value="1"/>
</dbReference>
<feature type="transmembrane region" description="Helical" evidence="7">
    <location>
        <begin position="345"/>
        <end position="364"/>
    </location>
</feature>
<dbReference type="InterPro" id="IPR004840">
    <property type="entry name" value="Amino_acid_permease_CS"/>
</dbReference>
<keyword evidence="10" id="KW-1185">Reference proteome</keyword>
<feature type="transmembrane region" description="Helical" evidence="7">
    <location>
        <begin position="229"/>
        <end position="248"/>
    </location>
</feature>
<dbReference type="GO" id="GO:0016020">
    <property type="term" value="C:membrane"/>
    <property type="evidence" value="ECO:0007669"/>
    <property type="project" value="UniProtKB-SubCell"/>
</dbReference>
<proteinExistence type="predicted"/>
<dbReference type="GO" id="GO:0055085">
    <property type="term" value="P:transmembrane transport"/>
    <property type="evidence" value="ECO:0007669"/>
    <property type="project" value="InterPro"/>
</dbReference>
<evidence type="ECO:0000256" key="4">
    <source>
        <dbReference type="ARBA" id="ARBA00022970"/>
    </source>
</evidence>